<name>A0A7C9E8Y3_OPUST</name>
<sequence>MPRHSTHQNLEKRSGGNCKIRKRVSSSSSSSSSSAVKNYRFKRAWKQVIMASSRSPMQKLQSFENGVKCSKDGGGSSGGHHYKGKEGLSARKLAATLWEINGLHSPGSAGFKEDNFEYRKERDRGRKTSEQHFLLDQQPHSPRFEKIDGSKMRGHRRRSSATSQKFQITELISGGLDTSRKSSSIEVASYNAPGEYSSSVKNQLKDVNYSLIASKELVKVLLRILSQEEQHSSRITLVSAIKVELDRAKLQVDQLIQEQRFTCDQIDALLKHFAEEKAAWKRREKERIREAVSSIARELEIEKKLRRQAERLNKKLGTELADTRANFSRVMTELNGEKRAREILEQTCDELARGIGEERVEVEELKKESEKVREEVEKERQMLQLADVLREERVQMKLAEARYEYEEKNTALERLKRELEIYLKNGGVRENGDGSSYFDGKIDSQDFLRKTQLGSLKDEEEEESEGEVDDGEEDNSGDSELHSIELNMENTKSYKWNFPCDGTEQGESRRASTDEVFKGRKSLSEKIQWESICLHKKTPDGIEWGLKQGNGHVNMFNKNRQSEACEIGETNDDGGFERFKPVKSQRLPSCQESGSPAMSTGRSSSQLREACSAILQDLALRREKLEGQSLGNKR</sequence>
<feature type="region of interest" description="Disordered" evidence="2">
    <location>
        <begin position="141"/>
        <end position="164"/>
    </location>
</feature>
<feature type="coiled-coil region" evidence="1">
    <location>
        <begin position="295"/>
        <end position="425"/>
    </location>
</feature>
<feature type="region of interest" description="Disordered" evidence="2">
    <location>
        <begin position="569"/>
        <end position="606"/>
    </location>
</feature>
<keyword evidence="1" id="KW-0175">Coiled coil</keyword>
<feature type="compositionally biased region" description="Low complexity" evidence="2">
    <location>
        <begin position="25"/>
        <end position="34"/>
    </location>
</feature>
<dbReference type="PANTHER" id="PTHR31071">
    <property type="entry name" value="GB|AAF24581.1"/>
    <property type="match status" value="1"/>
</dbReference>
<dbReference type="AlphaFoldDB" id="A0A7C9E8Y3"/>
<dbReference type="InterPro" id="IPR043424">
    <property type="entry name" value="BLT-like"/>
</dbReference>
<feature type="compositionally biased region" description="Acidic residues" evidence="2">
    <location>
        <begin position="458"/>
        <end position="477"/>
    </location>
</feature>
<organism evidence="3">
    <name type="scientific">Opuntia streptacantha</name>
    <name type="common">Prickly pear cactus</name>
    <name type="synonym">Opuntia cardona</name>
    <dbReference type="NCBI Taxonomy" id="393608"/>
    <lineage>
        <taxon>Eukaryota</taxon>
        <taxon>Viridiplantae</taxon>
        <taxon>Streptophyta</taxon>
        <taxon>Embryophyta</taxon>
        <taxon>Tracheophyta</taxon>
        <taxon>Spermatophyta</taxon>
        <taxon>Magnoliopsida</taxon>
        <taxon>eudicotyledons</taxon>
        <taxon>Gunneridae</taxon>
        <taxon>Pentapetalae</taxon>
        <taxon>Caryophyllales</taxon>
        <taxon>Cactineae</taxon>
        <taxon>Cactaceae</taxon>
        <taxon>Opuntioideae</taxon>
        <taxon>Opuntia</taxon>
    </lineage>
</organism>
<evidence type="ECO:0000313" key="3">
    <source>
        <dbReference type="EMBL" id="MBA4656064.1"/>
    </source>
</evidence>
<feature type="compositionally biased region" description="Polar residues" evidence="2">
    <location>
        <begin position="586"/>
        <end position="606"/>
    </location>
</feature>
<feature type="region of interest" description="Disordered" evidence="2">
    <location>
        <begin position="1"/>
        <end position="36"/>
    </location>
</feature>
<evidence type="ECO:0000256" key="2">
    <source>
        <dbReference type="SAM" id="MobiDB-lite"/>
    </source>
</evidence>
<evidence type="ECO:0000256" key="1">
    <source>
        <dbReference type="SAM" id="Coils"/>
    </source>
</evidence>
<accession>A0A7C9E8Y3</accession>
<reference evidence="3" key="2">
    <citation type="submission" date="2020-07" db="EMBL/GenBank/DDBJ databases">
        <authorList>
            <person name="Vera ALvarez R."/>
            <person name="Arias-Moreno D.M."/>
            <person name="Jimenez-Jacinto V."/>
            <person name="Jimenez-Bremont J.F."/>
            <person name="Swaminathan K."/>
            <person name="Moose S.P."/>
            <person name="Guerrero-Gonzalez M.L."/>
            <person name="Marino-Ramirez L."/>
            <person name="Landsman D."/>
            <person name="Rodriguez-Kessler M."/>
            <person name="Delgado-Sanchez P."/>
        </authorList>
    </citation>
    <scope>NUCLEOTIDE SEQUENCE</scope>
    <source>
        <tissue evidence="3">Cladode</tissue>
    </source>
</reference>
<proteinExistence type="predicted"/>
<feature type="compositionally biased region" description="Basic and acidic residues" evidence="2">
    <location>
        <begin position="142"/>
        <end position="151"/>
    </location>
</feature>
<protein>
    <submittedName>
        <fullName evidence="3">Uncharacterized protein</fullName>
    </submittedName>
</protein>
<reference evidence="3" key="1">
    <citation type="journal article" date="2013" name="J. Plant Res.">
        <title>Effect of fungi and light on seed germination of three Opuntia species from semiarid lands of central Mexico.</title>
        <authorList>
            <person name="Delgado-Sanchez P."/>
            <person name="Jimenez-Bremont J.F."/>
            <person name="Guerrero-Gonzalez Mde L."/>
            <person name="Flores J."/>
        </authorList>
    </citation>
    <scope>NUCLEOTIDE SEQUENCE</scope>
    <source>
        <tissue evidence="3">Cladode</tissue>
    </source>
</reference>
<feature type="region of interest" description="Disordered" evidence="2">
    <location>
        <begin position="452"/>
        <end position="479"/>
    </location>
</feature>
<dbReference type="PANTHER" id="PTHR31071:SF16">
    <property type="entry name" value="MYB-LIKE PROTEIN Z ISOFORM X1"/>
    <property type="match status" value="1"/>
</dbReference>
<dbReference type="EMBL" id="GISG01190518">
    <property type="protein sequence ID" value="MBA4656064.1"/>
    <property type="molecule type" value="Transcribed_RNA"/>
</dbReference>